<dbReference type="InterPro" id="IPR051808">
    <property type="entry name" value="Type_IV_pilus_biogenesis"/>
</dbReference>
<evidence type="ECO:0000256" key="1">
    <source>
        <dbReference type="ARBA" id="ARBA00004442"/>
    </source>
</evidence>
<dbReference type="OrthoDB" id="9779724at2"/>
<comment type="subcellular location">
    <subcellularLocation>
        <location evidence="1 12">Cell outer membrane</location>
    </subcellularLocation>
</comment>
<keyword evidence="17" id="KW-1185">Reference proteome</keyword>
<protein>
    <recommendedName>
        <fullName evidence="3">Type IV pilus biogenesis and competence protein PilQ</fullName>
    </recommendedName>
</protein>
<feature type="chain" id="PRO_5007842152" description="Type IV pilus biogenesis and competence protein PilQ" evidence="14">
    <location>
        <begin position="26"/>
        <end position="713"/>
    </location>
</feature>
<evidence type="ECO:0000256" key="12">
    <source>
        <dbReference type="RuleBase" id="RU004004"/>
    </source>
</evidence>
<dbReference type="InterPro" id="IPR021731">
    <property type="entry name" value="AMIN_dom"/>
</dbReference>
<dbReference type="Gene3D" id="3.30.1370.130">
    <property type="match status" value="1"/>
</dbReference>
<organism evidence="16 17">
    <name type="scientific">Crenobacter luteus</name>
    <dbReference type="NCBI Taxonomy" id="1452487"/>
    <lineage>
        <taxon>Bacteria</taxon>
        <taxon>Pseudomonadati</taxon>
        <taxon>Pseudomonadota</taxon>
        <taxon>Betaproteobacteria</taxon>
        <taxon>Neisseriales</taxon>
        <taxon>Neisseriaceae</taxon>
        <taxon>Crenobacter</taxon>
    </lineage>
</organism>
<keyword evidence="8" id="KW-0998">Cell outer membrane</keyword>
<dbReference type="RefSeq" id="WP_066610799.1">
    <property type="nucleotide sequence ID" value="NZ_LQQU01000013.1"/>
</dbReference>
<evidence type="ECO:0000256" key="2">
    <source>
        <dbReference type="ARBA" id="ARBA00006304"/>
    </source>
</evidence>
<evidence type="ECO:0000256" key="13">
    <source>
        <dbReference type="SAM" id="MobiDB-lite"/>
    </source>
</evidence>
<feature type="region of interest" description="Disordered" evidence="13">
    <location>
        <begin position="127"/>
        <end position="154"/>
    </location>
</feature>
<dbReference type="GO" id="GO:0009306">
    <property type="term" value="P:protein secretion"/>
    <property type="evidence" value="ECO:0007669"/>
    <property type="project" value="InterPro"/>
</dbReference>
<keyword evidence="5 14" id="KW-0732">Signal</keyword>
<keyword evidence="7" id="KW-0472">Membrane</keyword>
<dbReference type="InterPro" id="IPR004846">
    <property type="entry name" value="T2SS/T3SS_dom"/>
</dbReference>
<dbReference type="STRING" id="1452487.AVW16_08015"/>
<evidence type="ECO:0000256" key="6">
    <source>
        <dbReference type="ARBA" id="ARBA00022927"/>
    </source>
</evidence>
<dbReference type="SMART" id="SM00965">
    <property type="entry name" value="STN"/>
    <property type="match status" value="1"/>
</dbReference>
<name>A0A163CYF0_9NEIS</name>
<dbReference type="InterPro" id="IPR038591">
    <property type="entry name" value="NolW-like_sf"/>
</dbReference>
<evidence type="ECO:0000256" key="10">
    <source>
        <dbReference type="ARBA" id="ARBA00024678"/>
    </source>
</evidence>
<dbReference type="NCBIfam" id="TIGR02515">
    <property type="entry name" value="IV_pilus_PilQ"/>
    <property type="match status" value="1"/>
</dbReference>
<evidence type="ECO:0000256" key="5">
    <source>
        <dbReference type="ARBA" id="ARBA00022729"/>
    </source>
</evidence>
<dbReference type="PANTHER" id="PTHR30604">
    <property type="entry name" value="PROTEIN TRANSPORT PROTEIN HOFQ"/>
    <property type="match status" value="1"/>
</dbReference>
<feature type="domain" description="Secretin/TonB short N-terminal" evidence="15">
    <location>
        <begin position="305"/>
        <end position="353"/>
    </location>
</feature>
<dbReference type="GO" id="GO:0009279">
    <property type="term" value="C:cell outer membrane"/>
    <property type="evidence" value="ECO:0007669"/>
    <property type="project" value="UniProtKB-SubCell"/>
</dbReference>
<accession>A0A163CYF0</accession>
<proteinExistence type="inferred from homology"/>
<evidence type="ECO:0000256" key="9">
    <source>
        <dbReference type="ARBA" id="ARBA00023287"/>
    </source>
</evidence>
<dbReference type="Gene3D" id="3.30.1370.120">
    <property type="match status" value="1"/>
</dbReference>
<keyword evidence="9" id="KW-0178">Competence</keyword>
<comment type="caution">
    <text evidence="16">The sequence shown here is derived from an EMBL/GenBank/DDBJ whole genome shotgun (WGS) entry which is preliminary data.</text>
</comment>
<evidence type="ECO:0000256" key="3">
    <source>
        <dbReference type="ARBA" id="ARBA00014124"/>
    </source>
</evidence>
<feature type="compositionally biased region" description="Low complexity" evidence="13">
    <location>
        <begin position="142"/>
        <end position="154"/>
    </location>
</feature>
<dbReference type="Pfam" id="PF11741">
    <property type="entry name" value="AMIN"/>
    <property type="match status" value="2"/>
</dbReference>
<keyword evidence="6" id="KW-0653">Protein transport</keyword>
<evidence type="ECO:0000256" key="14">
    <source>
        <dbReference type="SAM" id="SignalP"/>
    </source>
</evidence>
<evidence type="ECO:0000256" key="4">
    <source>
        <dbReference type="ARBA" id="ARBA00022448"/>
    </source>
</evidence>
<dbReference type="PROSITE" id="PS00875">
    <property type="entry name" value="T2SP_D"/>
    <property type="match status" value="1"/>
</dbReference>
<reference evidence="17" key="1">
    <citation type="submission" date="2016-01" db="EMBL/GenBank/DDBJ databases">
        <title>Draft genome of Chromobacterium sp. F49.</title>
        <authorList>
            <person name="Hong K.W."/>
        </authorList>
    </citation>
    <scope>NUCLEOTIDE SEQUENCE [LARGE SCALE GENOMIC DNA]</scope>
    <source>
        <strain evidence="17">CN10</strain>
    </source>
</reference>
<evidence type="ECO:0000256" key="8">
    <source>
        <dbReference type="ARBA" id="ARBA00023237"/>
    </source>
</evidence>
<gene>
    <name evidence="16" type="ORF">AVW16_08015</name>
</gene>
<evidence type="ECO:0000259" key="15">
    <source>
        <dbReference type="SMART" id="SM00965"/>
    </source>
</evidence>
<keyword evidence="4 12" id="KW-0813">Transport</keyword>
<evidence type="ECO:0000313" key="16">
    <source>
        <dbReference type="EMBL" id="KZE33476.1"/>
    </source>
</evidence>
<dbReference type="Proteomes" id="UP000076625">
    <property type="component" value="Unassembled WGS sequence"/>
</dbReference>
<dbReference type="InterPro" id="IPR011662">
    <property type="entry name" value="Secretin/TonB_short_N"/>
</dbReference>
<comment type="function">
    <text evidence="10">Required for type IV pilus biogenesis and competence. Could function as a pore for exit of the pilus but also as a channel for entry of heme and antimicrobial agents and uptake of transforming DNA.</text>
</comment>
<evidence type="ECO:0000313" key="17">
    <source>
        <dbReference type="Proteomes" id="UP000076625"/>
    </source>
</evidence>
<dbReference type="PRINTS" id="PR00811">
    <property type="entry name" value="BCTERIALGSPD"/>
</dbReference>
<comment type="subunit">
    <text evidence="11">Homododecamer. Tetramer of trimer.</text>
</comment>
<evidence type="ECO:0000256" key="11">
    <source>
        <dbReference type="ARBA" id="ARBA00025897"/>
    </source>
</evidence>
<dbReference type="EMBL" id="LQQU01000013">
    <property type="protein sequence ID" value="KZE33476.1"/>
    <property type="molecule type" value="Genomic_DNA"/>
</dbReference>
<comment type="similarity">
    <text evidence="2">Belongs to the bacterial secretin family. PilQ subfamily.</text>
</comment>
<dbReference type="AlphaFoldDB" id="A0A163CYF0"/>
<dbReference type="Gene3D" id="2.60.40.3500">
    <property type="match status" value="1"/>
</dbReference>
<dbReference type="InterPro" id="IPR001775">
    <property type="entry name" value="GspD/PilQ"/>
</dbReference>
<dbReference type="InterPro" id="IPR013355">
    <property type="entry name" value="Pilus_4_PilQ"/>
</dbReference>
<feature type="signal peptide" evidence="14">
    <location>
        <begin position="1"/>
        <end position="25"/>
    </location>
</feature>
<dbReference type="InterPro" id="IPR005644">
    <property type="entry name" value="NolW-like"/>
</dbReference>
<dbReference type="Pfam" id="PF07660">
    <property type="entry name" value="STN"/>
    <property type="match status" value="1"/>
</dbReference>
<dbReference type="InterPro" id="IPR004845">
    <property type="entry name" value="T2SS_GspD_CS"/>
</dbReference>
<dbReference type="Pfam" id="PF03958">
    <property type="entry name" value="Secretin_N"/>
    <property type="match status" value="1"/>
</dbReference>
<dbReference type="GO" id="GO:0030420">
    <property type="term" value="P:establishment of competence for transformation"/>
    <property type="evidence" value="ECO:0007669"/>
    <property type="project" value="UniProtKB-KW"/>
</dbReference>
<dbReference type="PANTHER" id="PTHR30604:SF1">
    <property type="entry name" value="DNA UTILIZATION PROTEIN HOFQ"/>
    <property type="match status" value="1"/>
</dbReference>
<dbReference type="Gene3D" id="2.60.40.3470">
    <property type="match status" value="1"/>
</dbReference>
<evidence type="ECO:0000256" key="7">
    <source>
        <dbReference type="ARBA" id="ARBA00023136"/>
    </source>
</evidence>
<dbReference type="Pfam" id="PF00263">
    <property type="entry name" value="Secretin"/>
    <property type="match status" value="1"/>
</dbReference>
<sequence>MHKNYTVKLLSGVGLSLVWALAHGAAITDIRVSRASGTEHVLQVSFDGPAPTPNSFAMANPPRIAFDFAGTGVKLARPLVELDNPLVRSAAAVQAGNRARLVLNLTRNAAYSTQVDGNRLSIRLNSDPAATSQAATPVEQGARPPASANGAPAAPAADVAIDFRRGAAGEGRVEITLPGSGSTADVRRVGNTVVVELPGLALPRSQARKLDVGDFATPVRRIDAFNQGRNGRVVIEPAGDWDFASYQTERRLVVEVKRQSQEQAAAAKVGEGQGKTAYKGDKLSLNFQNIEVRTVLQVIAEFTGLNIITSDSVSGSITLRLKDVPWDQALDLIMQAKGLDMRRTGNVIHIAPRQELLERDKQALEARKQLEVLEPIRSETFVLRYKSVEDFKQVLDMESGSGAGARRQTILSERGSALLDPKTNTLIINDTPTVIDKVRNLVEQLDIAQRQVLIEARIVEANDNFQRDLGARIGFTKVKAGQYSLANVIGERGSANGAINNWNVANGAAGSIDVTPNVNLPAKVNNAPSVAILGKVAGGILGLELSAMQAEDKGKIISSPRILTSDRTEAHIEEGTEIPYQEATSSGATNIAFKKAVLSLKVKPQITPDGNVIMDLQVNKDTPSTKLVVGSTPAVDTKKIQTQVLVENGGTVVIGGIFVQDEGEVENKVPLLGDIPVLGYLFKNKQARKNRRELLVFITPRTVDNLSSLASAR</sequence>